<dbReference type="STRING" id="1842532.A7E78_13915"/>
<organism evidence="2 3">
    <name type="scientific">Syntrophotalea acetylenivorans</name>
    <dbReference type="NCBI Taxonomy" id="1842532"/>
    <lineage>
        <taxon>Bacteria</taxon>
        <taxon>Pseudomonadati</taxon>
        <taxon>Thermodesulfobacteriota</taxon>
        <taxon>Desulfuromonadia</taxon>
        <taxon>Desulfuromonadales</taxon>
        <taxon>Syntrophotaleaceae</taxon>
        <taxon>Syntrophotalea</taxon>
    </lineage>
</organism>
<proteinExistence type="predicted"/>
<dbReference type="Gene3D" id="3.90.930.1">
    <property type="match status" value="1"/>
</dbReference>
<dbReference type="InterPro" id="IPR018247">
    <property type="entry name" value="EF_Hand_1_Ca_BS"/>
</dbReference>
<evidence type="ECO:0000313" key="3">
    <source>
        <dbReference type="Proteomes" id="UP000182517"/>
    </source>
</evidence>
<accession>A0A1L3GT29</accession>
<dbReference type="RefSeq" id="WP_072284852.1">
    <property type="nucleotide sequence ID" value="NZ_CP015519.1"/>
</dbReference>
<evidence type="ECO:0000256" key="1">
    <source>
        <dbReference type="SAM" id="SignalP"/>
    </source>
</evidence>
<reference evidence="2 3" key="1">
    <citation type="journal article" date="2017" name="Genome Announc.">
        <title>Complete Genome Sequences of Two Acetylene-Fermenting Pelobacter acetylenicus Strains.</title>
        <authorList>
            <person name="Sutton J.M."/>
            <person name="Baesman S.M."/>
            <person name="Fierst J.L."/>
            <person name="Poret-Peterson A.T."/>
            <person name="Oremland R.S."/>
            <person name="Dunlap D.S."/>
            <person name="Akob D.M."/>
        </authorList>
    </citation>
    <scope>NUCLEOTIDE SEQUENCE [LARGE SCALE GENOMIC DNA]</scope>
    <source>
        <strain evidence="2 3">SFB93</strain>
    </source>
</reference>
<keyword evidence="1" id="KW-0732">Signal</keyword>
<dbReference type="OrthoDB" id="5387068at2"/>
<protein>
    <submittedName>
        <fullName evidence="2">Uncharacterized protein</fullName>
    </submittedName>
</protein>
<sequence>MRFVGIFVFSFLLLAPGLSLSAEWVQESPGQKAYYNGRGQLEKLEIDADKDGRFEAEERYRNQRRVERREDLDGDGKWERKYLWHKDGSAELREQGRKGKLQRTFYGVDGAVERIEKDSDGDGTFESRWDYSSGVLQWVKKPRGIWHYNKKGKLRKAELDEDRNGRIERIEYYQGVNRLAKVEELTANGKVRCTWHYDANGKPQRSEEDTDGDGRLDCQRQFHANGTMEQTIDADENGVPEVRELFNATGNLISREEDLDGDGVFDLRTGRVSKQ</sequence>
<dbReference type="Proteomes" id="UP000182517">
    <property type="component" value="Chromosome"/>
</dbReference>
<evidence type="ECO:0000313" key="2">
    <source>
        <dbReference type="EMBL" id="APG28828.1"/>
    </source>
</evidence>
<dbReference type="EMBL" id="CP015519">
    <property type="protein sequence ID" value="APG28828.1"/>
    <property type="molecule type" value="Genomic_DNA"/>
</dbReference>
<gene>
    <name evidence="2" type="ORF">A7E78_13915</name>
</gene>
<feature type="chain" id="PRO_5012476283" evidence="1">
    <location>
        <begin position="22"/>
        <end position="275"/>
    </location>
</feature>
<dbReference type="KEGG" id="pef:A7E78_13915"/>
<name>A0A1L3GT29_9BACT</name>
<feature type="signal peptide" evidence="1">
    <location>
        <begin position="1"/>
        <end position="21"/>
    </location>
</feature>
<keyword evidence="3" id="KW-1185">Reference proteome</keyword>
<dbReference type="AlphaFoldDB" id="A0A1L3GT29"/>
<dbReference type="PROSITE" id="PS00018">
    <property type="entry name" value="EF_HAND_1"/>
    <property type="match status" value="1"/>
</dbReference>